<dbReference type="AlphaFoldDB" id="A0A0A9EWP2"/>
<feature type="compositionally biased region" description="Low complexity" evidence="1">
    <location>
        <begin position="1"/>
        <end position="21"/>
    </location>
</feature>
<evidence type="ECO:0000313" key="2">
    <source>
        <dbReference type="EMBL" id="JAE00463.1"/>
    </source>
</evidence>
<reference evidence="2" key="2">
    <citation type="journal article" date="2015" name="Data Brief">
        <title>Shoot transcriptome of the giant reed, Arundo donax.</title>
        <authorList>
            <person name="Barrero R.A."/>
            <person name="Guerrero F.D."/>
            <person name="Moolhuijzen P."/>
            <person name="Goolsby J.A."/>
            <person name="Tidwell J."/>
            <person name="Bellgard S.E."/>
            <person name="Bellgard M.I."/>
        </authorList>
    </citation>
    <scope>NUCLEOTIDE SEQUENCE</scope>
    <source>
        <tissue evidence="2">Shoot tissue taken approximately 20 cm above the soil surface</tissue>
    </source>
</reference>
<evidence type="ECO:0000256" key="1">
    <source>
        <dbReference type="SAM" id="MobiDB-lite"/>
    </source>
</evidence>
<organism evidence="2">
    <name type="scientific">Arundo donax</name>
    <name type="common">Giant reed</name>
    <name type="synonym">Donax arundinaceus</name>
    <dbReference type="NCBI Taxonomy" id="35708"/>
    <lineage>
        <taxon>Eukaryota</taxon>
        <taxon>Viridiplantae</taxon>
        <taxon>Streptophyta</taxon>
        <taxon>Embryophyta</taxon>
        <taxon>Tracheophyta</taxon>
        <taxon>Spermatophyta</taxon>
        <taxon>Magnoliopsida</taxon>
        <taxon>Liliopsida</taxon>
        <taxon>Poales</taxon>
        <taxon>Poaceae</taxon>
        <taxon>PACMAD clade</taxon>
        <taxon>Arundinoideae</taxon>
        <taxon>Arundineae</taxon>
        <taxon>Arundo</taxon>
    </lineage>
</organism>
<feature type="region of interest" description="Disordered" evidence="1">
    <location>
        <begin position="1"/>
        <end position="37"/>
    </location>
</feature>
<dbReference type="EMBL" id="GBRH01197433">
    <property type="protein sequence ID" value="JAE00463.1"/>
    <property type="molecule type" value="Transcribed_RNA"/>
</dbReference>
<proteinExistence type="predicted"/>
<sequence length="37" mass="4133">MSTTCRRTSGSKSSSYHGSWRASTPPSAGWRKCRRKS</sequence>
<accession>A0A0A9EWP2</accession>
<reference evidence="2" key="1">
    <citation type="submission" date="2014-09" db="EMBL/GenBank/DDBJ databases">
        <authorList>
            <person name="Magalhaes I.L.F."/>
            <person name="Oliveira U."/>
            <person name="Santos F.R."/>
            <person name="Vidigal T.H.D.A."/>
            <person name="Brescovit A.D."/>
            <person name="Santos A.J."/>
        </authorList>
    </citation>
    <scope>NUCLEOTIDE SEQUENCE</scope>
    <source>
        <tissue evidence="2">Shoot tissue taken approximately 20 cm above the soil surface</tissue>
    </source>
</reference>
<protein>
    <submittedName>
        <fullName evidence="2">Uncharacterized protein</fullName>
    </submittedName>
</protein>
<name>A0A0A9EWP2_ARUDO</name>